<dbReference type="GO" id="GO:0005975">
    <property type="term" value="P:carbohydrate metabolic process"/>
    <property type="evidence" value="ECO:0007669"/>
    <property type="project" value="InterPro"/>
</dbReference>
<feature type="coiled-coil region" evidence="6">
    <location>
        <begin position="366"/>
        <end position="403"/>
    </location>
</feature>
<comment type="catalytic activity">
    <reaction evidence="1">
        <text>Hydrolysis of terminal non-reducing N-acetyl-D-hexosamine residues in N-acetyl-beta-D-hexosaminides.</text>
        <dbReference type="EC" id="3.2.1.52"/>
    </reaction>
</comment>
<evidence type="ECO:0000256" key="5">
    <source>
        <dbReference type="ARBA" id="ARBA00023295"/>
    </source>
</evidence>
<dbReference type="Pfam" id="PF00933">
    <property type="entry name" value="Glyco_hydro_3"/>
    <property type="match status" value="1"/>
</dbReference>
<organism evidence="8 9">
    <name type="scientific">Chryseosolibacter histidini</name>
    <dbReference type="NCBI Taxonomy" id="2782349"/>
    <lineage>
        <taxon>Bacteria</taxon>
        <taxon>Pseudomonadati</taxon>
        <taxon>Bacteroidota</taxon>
        <taxon>Cytophagia</taxon>
        <taxon>Cytophagales</taxon>
        <taxon>Chryseotaleaceae</taxon>
        <taxon>Chryseosolibacter</taxon>
    </lineage>
</organism>
<dbReference type="AlphaFoldDB" id="A0AAP2DRN5"/>
<keyword evidence="9" id="KW-1185">Reference proteome</keyword>
<feature type="domain" description="Glycoside hydrolase family 3 N-terminal" evidence="7">
    <location>
        <begin position="27"/>
        <end position="355"/>
    </location>
</feature>
<evidence type="ECO:0000256" key="2">
    <source>
        <dbReference type="ARBA" id="ARBA00005336"/>
    </source>
</evidence>
<dbReference type="GO" id="GO:0009254">
    <property type="term" value="P:peptidoglycan turnover"/>
    <property type="evidence" value="ECO:0007669"/>
    <property type="project" value="TreeGrafter"/>
</dbReference>
<dbReference type="GO" id="GO:0004563">
    <property type="term" value="F:beta-N-acetylhexosaminidase activity"/>
    <property type="evidence" value="ECO:0007669"/>
    <property type="project" value="UniProtKB-EC"/>
</dbReference>
<dbReference type="RefSeq" id="WP_254168288.1">
    <property type="nucleotide sequence ID" value="NZ_JAHESF010000033.1"/>
</dbReference>
<comment type="caution">
    <text evidence="8">The sequence shown here is derived from an EMBL/GenBank/DDBJ whole genome shotgun (WGS) entry which is preliminary data.</text>
</comment>
<dbReference type="EC" id="3.2.1.52" evidence="3"/>
<evidence type="ECO:0000256" key="6">
    <source>
        <dbReference type="SAM" id="Coils"/>
    </source>
</evidence>
<keyword evidence="5" id="KW-0326">Glycosidase</keyword>
<sequence length="411" mass="45896">MNVIKSTVYLTLTLFAFQTAAQTRDSLDIKIGQMILIGFPKAEVDQQVLQEIREGKVGSIIIFEKNIPPRNSFVALKKIVWTYQQAAPIPLLVSIDQEGGRVNRLKDKYGFPKSITAEAMGKSPSLDSVKFYSEATATTLAGLGINVNFAPVVDLRSNPVNPIIAKVGRAFSANEDSVTLMAKEVIRQHRKYGVLTALKHFPGHGSSKDDTHLGIADVTNTWEDRELKPYQSLIDSGYVDAVMTSHIVNRKLDPDGHPGTLSDDVLAGILRQRLHFNGVVFSDDMQMHAITKHYGLEDAIRMAVNAGVDIMTFSNNIAGSDERTVDKVHGIIKRMVENGQIKRQRIDESYARVMRMKKNLLTRDKEAIYKQELQEASRKLDAANAELANYAQYKDVIAKAEKKKKKRSKKK</sequence>
<gene>
    <name evidence="8" type="ORF">KK083_24105</name>
</gene>
<dbReference type="PANTHER" id="PTHR30480">
    <property type="entry name" value="BETA-HEXOSAMINIDASE-RELATED"/>
    <property type="match status" value="1"/>
</dbReference>
<dbReference type="InterPro" id="IPR050226">
    <property type="entry name" value="NagZ_Beta-hexosaminidase"/>
</dbReference>
<proteinExistence type="inferred from homology"/>
<evidence type="ECO:0000313" key="9">
    <source>
        <dbReference type="Proteomes" id="UP001319200"/>
    </source>
</evidence>
<dbReference type="InterPro" id="IPR001764">
    <property type="entry name" value="Glyco_hydro_3_N"/>
</dbReference>
<dbReference type="EMBL" id="JAHESF010000033">
    <property type="protein sequence ID" value="MBT1699992.1"/>
    <property type="molecule type" value="Genomic_DNA"/>
</dbReference>
<comment type="similarity">
    <text evidence="2">Belongs to the glycosyl hydrolase 3 family.</text>
</comment>
<dbReference type="PANTHER" id="PTHR30480:SF13">
    <property type="entry name" value="BETA-HEXOSAMINIDASE"/>
    <property type="match status" value="1"/>
</dbReference>
<evidence type="ECO:0000256" key="1">
    <source>
        <dbReference type="ARBA" id="ARBA00001231"/>
    </source>
</evidence>
<protein>
    <recommendedName>
        <fullName evidence="3">beta-N-acetylhexosaminidase</fullName>
        <ecNumber evidence="3">3.2.1.52</ecNumber>
    </recommendedName>
</protein>
<dbReference type="Proteomes" id="UP001319200">
    <property type="component" value="Unassembled WGS sequence"/>
</dbReference>
<dbReference type="SUPFAM" id="SSF51445">
    <property type="entry name" value="(Trans)glycosidases"/>
    <property type="match status" value="1"/>
</dbReference>
<accession>A0AAP2DRN5</accession>
<evidence type="ECO:0000256" key="4">
    <source>
        <dbReference type="ARBA" id="ARBA00022801"/>
    </source>
</evidence>
<evidence type="ECO:0000256" key="3">
    <source>
        <dbReference type="ARBA" id="ARBA00012663"/>
    </source>
</evidence>
<evidence type="ECO:0000313" key="8">
    <source>
        <dbReference type="EMBL" id="MBT1699992.1"/>
    </source>
</evidence>
<dbReference type="InterPro" id="IPR017853">
    <property type="entry name" value="GH"/>
</dbReference>
<dbReference type="Gene3D" id="3.20.20.300">
    <property type="entry name" value="Glycoside hydrolase, family 3, N-terminal domain"/>
    <property type="match status" value="1"/>
</dbReference>
<dbReference type="InterPro" id="IPR036962">
    <property type="entry name" value="Glyco_hydro_3_N_sf"/>
</dbReference>
<evidence type="ECO:0000259" key="7">
    <source>
        <dbReference type="Pfam" id="PF00933"/>
    </source>
</evidence>
<reference evidence="8 9" key="1">
    <citation type="submission" date="2021-05" db="EMBL/GenBank/DDBJ databases">
        <title>A Polyphasic approach of four new species of the genus Ohtaekwangia: Ohtaekwangia histidinii sp. nov., Ohtaekwangia cretensis sp. nov., Ohtaekwangia indiensis sp. nov., Ohtaekwangia reichenbachii sp. nov. from diverse environment.</title>
        <authorList>
            <person name="Octaviana S."/>
        </authorList>
    </citation>
    <scope>NUCLEOTIDE SEQUENCE [LARGE SCALE GENOMIC DNA]</scope>
    <source>
        <strain evidence="8 9">PWU4</strain>
    </source>
</reference>
<name>A0AAP2DRN5_9BACT</name>
<keyword evidence="6" id="KW-0175">Coiled coil</keyword>
<keyword evidence="4 8" id="KW-0378">Hydrolase</keyword>